<dbReference type="Gene3D" id="3.30.450.40">
    <property type="match status" value="1"/>
</dbReference>
<dbReference type="GO" id="GO:0003677">
    <property type="term" value="F:DNA binding"/>
    <property type="evidence" value="ECO:0007669"/>
    <property type="project" value="UniProtKB-KW"/>
</dbReference>
<dbReference type="Proteomes" id="UP000295096">
    <property type="component" value="Unassembled WGS sequence"/>
</dbReference>
<proteinExistence type="predicted"/>
<evidence type="ECO:0000256" key="2">
    <source>
        <dbReference type="ARBA" id="ARBA00023125"/>
    </source>
</evidence>
<dbReference type="SUPFAM" id="SSF46785">
    <property type="entry name" value="Winged helix' DNA-binding domain"/>
    <property type="match status" value="1"/>
</dbReference>
<dbReference type="EMBL" id="SMSJ01000027">
    <property type="protein sequence ID" value="TDH61033.1"/>
    <property type="molecule type" value="Genomic_DNA"/>
</dbReference>
<organism evidence="6 7">
    <name type="scientific">Dankookia rubra</name>
    <dbReference type="NCBI Taxonomy" id="1442381"/>
    <lineage>
        <taxon>Bacteria</taxon>
        <taxon>Pseudomonadati</taxon>
        <taxon>Pseudomonadota</taxon>
        <taxon>Alphaproteobacteria</taxon>
        <taxon>Acetobacterales</taxon>
        <taxon>Roseomonadaceae</taxon>
        <taxon>Dankookia</taxon>
    </lineage>
</organism>
<comment type="caution">
    <text evidence="6">The sequence shown here is derived from an EMBL/GenBank/DDBJ whole genome shotgun (WGS) entry which is preliminary data.</text>
</comment>
<keyword evidence="3" id="KW-0804">Transcription</keyword>
<evidence type="ECO:0000313" key="7">
    <source>
        <dbReference type="Proteomes" id="UP000295096"/>
    </source>
</evidence>
<dbReference type="PANTHER" id="PTHR30136">
    <property type="entry name" value="HELIX-TURN-HELIX TRANSCRIPTIONAL REGULATOR, ICLR FAMILY"/>
    <property type="match status" value="1"/>
</dbReference>
<dbReference type="Pfam" id="PF01614">
    <property type="entry name" value="IclR_C"/>
    <property type="match status" value="1"/>
</dbReference>
<dbReference type="InterPro" id="IPR029016">
    <property type="entry name" value="GAF-like_dom_sf"/>
</dbReference>
<sequence>MTAMPARRRMCRAARRRPCRRCRGASRPPRCNGARRGCSDRAFLSPGRARRALVCPCRHAISAGRNDSAARRGGADWQEDARGMAGKAAMPQGITPGERGLEQSFGRATAILDALAAAGGTGLRFVDVVRLSGLSQTTAHRMIAALSAHGFVEQDGPGARYVLGMRLAGWAFAAGNRFGLAEVARPVMHALCDATGDTVYLTLRSGDMAICVARIEGAHPVRALVVKPGDRRVLGLGAGSVALLAFLRDRAEIERLLALPEQQAGRTARGVDEARVRQWIEASRRDGYTLVHDLVPGTSGIGLPIFGRDGDPVAALSLAAVPSRLAPPRLAEVLRLVRSATAEIEGRMRPILAIRAAE</sequence>
<keyword evidence="2" id="KW-0238">DNA-binding</keyword>
<dbReference type="Pfam" id="PF09339">
    <property type="entry name" value="HTH_IclR"/>
    <property type="match status" value="1"/>
</dbReference>
<dbReference type="PANTHER" id="PTHR30136:SF39">
    <property type="entry name" value="TRANSCRIPTIONAL REGULATORY PROTEIN"/>
    <property type="match status" value="1"/>
</dbReference>
<dbReference type="PROSITE" id="PS51078">
    <property type="entry name" value="ICLR_ED"/>
    <property type="match status" value="1"/>
</dbReference>
<evidence type="ECO:0000256" key="3">
    <source>
        <dbReference type="ARBA" id="ARBA00023163"/>
    </source>
</evidence>
<dbReference type="SUPFAM" id="SSF55781">
    <property type="entry name" value="GAF domain-like"/>
    <property type="match status" value="1"/>
</dbReference>
<keyword evidence="7" id="KW-1185">Reference proteome</keyword>
<dbReference type="InterPro" id="IPR036390">
    <property type="entry name" value="WH_DNA-bd_sf"/>
</dbReference>
<evidence type="ECO:0000259" key="5">
    <source>
        <dbReference type="PROSITE" id="PS51078"/>
    </source>
</evidence>
<dbReference type="GO" id="GO:0003700">
    <property type="term" value="F:DNA-binding transcription factor activity"/>
    <property type="evidence" value="ECO:0007669"/>
    <property type="project" value="TreeGrafter"/>
</dbReference>
<dbReference type="PROSITE" id="PS51077">
    <property type="entry name" value="HTH_ICLR"/>
    <property type="match status" value="1"/>
</dbReference>
<dbReference type="GO" id="GO:0045892">
    <property type="term" value="P:negative regulation of DNA-templated transcription"/>
    <property type="evidence" value="ECO:0007669"/>
    <property type="project" value="TreeGrafter"/>
</dbReference>
<evidence type="ECO:0000259" key="4">
    <source>
        <dbReference type="PROSITE" id="PS51077"/>
    </source>
</evidence>
<dbReference type="InterPro" id="IPR005471">
    <property type="entry name" value="Tscrpt_reg_IclR_N"/>
</dbReference>
<dbReference type="InterPro" id="IPR050707">
    <property type="entry name" value="HTH_MetabolicPath_Reg"/>
</dbReference>
<evidence type="ECO:0000313" key="6">
    <source>
        <dbReference type="EMBL" id="TDH61033.1"/>
    </source>
</evidence>
<reference evidence="6 7" key="1">
    <citation type="journal article" date="2016" name="J. Microbiol.">
        <title>Dankookia rubra gen. nov., sp. nov., an alphaproteobacterium isolated from sediment of a shallow stream.</title>
        <authorList>
            <person name="Kim W.H."/>
            <person name="Kim D.H."/>
            <person name="Kang K."/>
            <person name="Ahn T.Y."/>
        </authorList>
    </citation>
    <scope>NUCLEOTIDE SEQUENCE [LARGE SCALE GENOMIC DNA]</scope>
    <source>
        <strain evidence="6 7">JCM30602</strain>
    </source>
</reference>
<dbReference type="Gene3D" id="1.10.10.10">
    <property type="entry name" value="Winged helix-like DNA-binding domain superfamily/Winged helix DNA-binding domain"/>
    <property type="match status" value="1"/>
</dbReference>
<evidence type="ECO:0000256" key="1">
    <source>
        <dbReference type="ARBA" id="ARBA00023015"/>
    </source>
</evidence>
<feature type="domain" description="HTH iclR-type" evidence="4">
    <location>
        <begin position="102"/>
        <end position="165"/>
    </location>
</feature>
<dbReference type="SMART" id="SM00346">
    <property type="entry name" value="HTH_ICLR"/>
    <property type="match status" value="1"/>
</dbReference>
<dbReference type="InterPro" id="IPR014757">
    <property type="entry name" value="Tscrpt_reg_IclR_C"/>
</dbReference>
<dbReference type="InterPro" id="IPR036388">
    <property type="entry name" value="WH-like_DNA-bd_sf"/>
</dbReference>
<keyword evidence="1" id="KW-0805">Transcription regulation</keyword>
<dbReference type="AlphaFoldDB" id="A0A4R5QDX2"/>
<feature type="domain" description="IclR-ED" evidence="5">
    <location>
        <begin position="166"/>
        <end position="350"/>
    </location>
</feature>
<accession>A0A4R5QDX2</accession>
<gene>
    <name evidence="6" type="ORF">E2C06_18830</name>
</gene>
<protein>
    <submittedName>
        <fullName evidence="6">IclR family transcriptional regulator</fullName>
    </submittedName>
</protein>
<dbReference type="OrthoDB" id="9807558at2"/>
<name>A0A4R5QDX2_9PROT</name>